<organism evidence="3 4">
    <name type="scientific">Bursaphelenchus okinawaensis</name>
    <dbReference type="NCBI Taxonomy" id="465554"/>
    <lineage>
        <taxon>Eukaryota</taxon>
        <taxon>Metazoa</taxon>
        <taxon>Ecdysozoa</taxon>
        <taxon>Nematoda</taxon>
        <taxon>Chromadorea</taxon>
        <taxon>Rhabditida</taxon>
        <taxon>Tylenchina</taxon>
        <taxon>Tylenchomorpha</taxon>
        <taxon>Aphelenchoidea</taxon>
        <taxon>Aphelenchoididae</taxon>
        <taxon>Bursaphelenchus</taxon>
    </lineage>
</organism>
<dbReference type="EMBL" id="CAJFDH010000002">
    <property type="protein sequence ID" value="CAD5209831.1"/>
    <property type="molecule type" value="Genomic_DNA"/>
</dbReference>
<reference evidence="3" key="1">
    <citation type="submission" date="2020-09" db="EMBL/GenBank/DDBJ databases">
        <authorList>
            <person name="Kikuchi T."/>
        </authorList>
    </citation>
    <scope>NUCLEOTIDE SEQUENCE</scope>
    <source>
        <strain evidence="3">SH1</strain>
    </source>
</reference>
<feature type="compositionally biased region" description="Polar residues" evidence="1">
    <location>
        <begin position="343"/>
        <end position="356"/>
    </location>
</feature>
<name>A0A811K1Q5_9BILA</name>
<protein>
    <submittedName>
        <fullName evidence="3">Uncharacterized protein</fullName>
    </submittedName>
</protein>
<dbReference type="Proteomes" id="UP000614601">
    <property type="component" value="Unassembled WGS sequence"/>
</dbReference>
<dbReference type="Proteomes" id="UP000783686">
    <property type="component" value="Unassembled WGS sequence"/>
</dbReference>
<proteinExistence type="predicted"/>
<gene>
    <name evidence="3" type="ORF">BOKJ2_LOCUS2884</name>
</gene>
<feature type="region of interest" description="Disordered" evidence="1">
    <location>
        <begin position="329"/>
        <end position="363"/>
    </location>
</feature>
<keyword evidence="2" id="KW-0812">Transmembrane</keyword>
<evidence type="ECO:0000256" key="2">
    <source>
        <dbReference type="SAM" id="Phobius"/>
    </source>
</evidence>
<dbReference type="EMBL" id="CAJFCW020000002">
    <property type="protein sequence ID" value="CAG9090158.1"/>
    <property type="molecule type" value="Genomic_DNA"/>
</dbReference>
<accession>A0A811K1Q5</accession>
<evidence type="ECO:0000313" key="3">
    <source>
        <dbReference type="EMBL" id="CAD5209831.1"/>
    </source>
</evidence>
<feature type="transmembrane region" description="Helical" evidence="2">
    <location>
        <begin position="297"/>
        <end position="319"/>
    </location>
</feature>
<sequence length="363" mass="41475">MQYNADLLKRLTKSNLLPERPGQVVCAYFIGFDYNDANSTITRRIATVCPHNSNGTTQNEYRLDVYSTFEPSDYLFTPKNIDSLFVYGRNDEEKYPLFKLYQPKQILTLGTTRQMEEEVRMVGDYLLFQGPNVSEVHDINQPDGKYKYEAVNDGLFNISTQNVMGTIENGDLWFPNKTCKTLKPVEVSNVTEHNLVAYDCPNPEKLLLPMAQWRVIKNVRFERIDGNATDFAMLYYAKAPKATTTTTVVTNTTTSIFLPRTWVPPNATTGSNETRELFLFAETNYLKRLNMVTYFDVVVFLAVIGITLCVTSFCSLIAIKEVVKYKEEKKRSVRKVTVKKNKTQATEDQPSTNSLTLDVKKAR</sequence>
<dbReference type="AlphaFoldDB" id="A0A811K1Q5"/>
<evidence type="ECO:0000313" key="4">
    <source>
        <dbReference type="Proteomes" id="UP000614601"/>
    </source>
</evidence>
<comment type="caution">
    <text evidence="3">The sequence shown here is derived from an EMBL/GenBank/DDBJ whole genome shotgun (WGS) entry which is preliminary data.</text>
</comment>
<evidence type="ECO:0000256" key="1">
    <source>
        <dbReference type="SAM" id="MobiDB-lite"/>
    </source>
</evidence>
<keyword evidence="2" id="KW-1133">Transmembrane helix</keyword>
<feature type="compositionally biased region" description="Basic residues" evidence="1">
    <location>
        <begin position="331"/>
        <end position="342"/>
    </location>
</feature>
<keyword evidence="4" id="KW-1185">Reference proteome</keyword>
<keyword evidence="2" id="KW-0472">Membrane</keyword>